<dbReference type="EMBL" id="UIGB01000001">
    <property type="protein sequence ID" value="SUU84097.1"/>
    <property type="molecule type" value="Genomic_DNA"/>
</dbReference>
<dbReference type="InterPro" id="IPR058624">
    <property type="entry name" value="MdtA-like_HH"/>
</dbReference>
<evidence type="ECO:0000256" key="3">
    <source>
        <dbReference type="SAM" id="Coils"/>
    </source>
</evidence>
<feature type="domain" description="Multidrug resistance protein MdtA-like beta-barrel" evidence="6">
    <location>
        <begin position="232"/>
        <end position="319"/>
    </location>
</feature>
<evidence type="ECO:0000259" key="5">
    <source>
        <dbReference type="Pfam" id="PF25917"/>
    </source>
</evidence>
<dbReference type="GO" id="GO:0015721">
    <property type="term" value="P:bile acid and bile salt transport"/>
    <property type="evidence" value="ECO:0007669"/>
    <property type="project" value="TreeGrafter"/>
</dbReference>
<evidence type="ECO:0000313" key="8">
    <source>
        <dbReference type="EMBL" id="SUU84097.1"/>
    </source>
</evidence>
<dbReference type="Pfam" id="PF25944">
    <property type="entry name" value="Beta-barrel_RND"/>
    <property type="match status" value="1"/>
</dbReference>
<gene>
    <name evidence="8" type="primary">bepF_2</name>
    <name evidence="8" type="ORF">NCTC12722_01280</name>
</gene>
<proteinExistence type="inferred from homology"/>
<dbReference type="PANTHER" id="PTHR30158:SF3">
    <property type="entry name" value="MULTIDRUG EFFLUX PUMP SUBUNIT ACRA-RELATED"/>
    <property type="match status" value="1"/>
</dbReference>
<name>A0A380W7N1_AFIFE</name>
<dbReference type="Pfam" id="PF25876">
    <property type="entry name" value="HH_MFP_RND"/>
    <property type="match status" value="1"/>
</dbReference>
<dbReference type="InterPro" id="IPR058627">
    <property type="entry name" value="MdtA-like_C"/>
</dbReference>
<dbReference type="Pfam" id="PF25967">
    <property type="entry name" value="RND-MFP_C"/>
    <property type="match status" value="1"/>
</dbReference>
<dbReference type="GO" id="GO:0005886">
    <property type="term" value="C:plasma membrane"/>
    <property type="evidence" value="ECO:0007669"/>
    <property type="project" value="TreeGrafter"/>
</dbReference>
<feature type="domain" description="Multidrug resistance protein MdtA-like barrel-sandwich hybrid" evidence="5">
    <location>
        <begin position="86"/>
        <end position="218"/>
    </location>
</feature>
<dbReference type="NCBIfam" id="TIGR01730">
    <property type="entry name" value="RND_mfp"/>
    <property type="match status" value="1"/>
</dbReference>
<evidence type="ECO:0000313" key="9">
    <source>
        <dbReference type="Proteomes" id="UP000254343"/>
    </source>
</evidence>
<dbReference type="PANTHER" id="PTHR30158">
    <property type="entry name" value="ACRA/E-RELATED COMPONENT OF DRUG EFFLUX TRANSPORTER"/>
    <property type="match status" value="1"/>
</dbReference>
<dbReference type="Gene3D" id="2.40.50.100">
    <property type="match status" value="1"/>
</dbReference>
<dbReference type="InterPro" id="IPR058625">
    <property type="entry name" value="MdtA-like_BSH"/>
</dbReference>
<dbReference type="SUPFAM" id="SSF111369">
    <property type="entry name" value="HlyD-like secretion proteins"/>
    <property type="match status" value="1"/>
</dbReference>
<dbReference type="GO" id="GO:0022857">
    <property type="term" value="F:transmembrane transporter activity"/>
    <property type="evidence" value="ECO:0007669"/>
    <property type="project" value="InterPro"/>
</dbReference>
<feature type="domain" description="Multidrug resistance protein MdtA-like alpha-helical hairpin" evidence="4">
    <location>
        <begin position="128"/>
        <end position="196"/>
    </location>
</feature>
<dbReference type="Gene3D" id="2.40.420.20">
    <property type="match status" value="1"/>
</dbReference>
<dbReference type="InterPro" id="IPR058626">
    <property type="entry name" value="MdtA-like_b-barrel"/>
</dbReference>
<dbReference type="Gene3D" id="2.40.30.170">
    <property type="match status" value="1"/>
</dbReference>
<organism evidence="8 9">
    <name type="scientific">Afipia felis</name>
    <name type="common">Cat scratch disease bacillus</name>
    <dbReference type="NCBI Taxonomy" id="1035"/>
    <lineage>
        <taxon>Bacteria</taxon>
        <taxon>Pseudomonadati</taxon>
        <taxon>Pseudomonadota</taxon>
        <taxon>Alphaproteobacteria</taxon>
        <taxon>Hyphomicrobiales</taxon>
        <taxon>Nitrobacteraceae</taxon>
        <taxon>Afipia</taxon>
    </lineage>
</organism>
<sequence>MNSRSLLTDAGSSCVPVWPMSAVPSAARFRAARHWILLCGLASILILNGHAVRAQQPQSPAVGVTPVQLEDVSPASEFVGRVEAVNAVDIRARVEGFIEERTFTEGQAVQSGQSLFILEKVAYEAAVTTARASVTSAEAALKDAERRVQRNQELRRTQAVSQVSLEEAQTARDTAQANVLSAQASVRMAELNLSYTVIKAPITGRIGVAAFAVGSLVGPSSGNLARVVQVDPIRVVFSVSDRIILDMREENNNRGKQEIARKYVPMLRLSNGSDYPIKGEIDFAGNEVDQTTGTISIRASFSNPDGLLVPGQFVTVIIRRSEPVRRPVVPVGAVQLDRAGRFVLILDENGKVAERRIKTGAQLGQNWVVTDGLTGGESLIVQGFQNARPGAAVRVVPVSPGAISPPDVGVSAR</sequence>
<accession>A0A380W7N1</accession>
<dbReference type="AlphaFoldDB" id="A0A380W7N1"/>
<evidence type="ECO:0000256" key="1">
    <source>
        <dbReference type="ARBA" id="ARBA00004196"/>
    </source>
</evidence>
<dbReference type="InterPro" id="IPR006143">
    <property type="entry name" value="RND_pump_MFP"/>
</dbReference>
<dbReference type="GO" id="GO:0030313">
    <property type="term" value="C:cell envelope"/>
    <property type="evidence" value="ECO:0007669"/>
    <property type="project" value="UniProtKB-SubCell"/>
</dbReference>
<feature type="domain" description="Multidrug resistance protein MdtA-like C-terminal permuted SH3" evidence="7">
    <location>
        <begin position="328"/>
        <end position="385"/>
    </location>
</feature>
<evidence type="ECO:0000259" key="6">
    <source>
        <dbReference type="Pfam" id="PF25944"/>
    </source>
</evidence>
<dbReference type="GO" id="GO:0046677">
    <property type="term" value="P:response to antibiotic"/>
    <property type="evidence" value="ECO:0007669"/>
    <property type="project" value="TreeGrafter"/>
</dbReference>
<evidence type="ECO:0000259" key="4">
    <source>
        <dbReference type="Pfam" id="PF25876"/>
    </source>
</evidence>
<comment type="subcellular location">
    <subcellularLocation>
        <location evidence="1">Cell envelope</location>
    </subcellularLocation>
</comment>
<evidence type="ECO:0000256" key="2">
    <source>
        <dbReference type="ARBA" id="ARBA00009477"/>
    </source>
</evidence>
<keyword evidence="3" id="KW-0175">Coiled coil</keyword>
<comment type="similarity">
    <text evidence="2">Belongs to the membrane fusion protein (MFP) (TC 8.A.1) family.</text>
</comment>
<feature type="coiled-coil region" evidence="3">
    <location>
        <begin position="127"/>
        <end position="185"/>
    </location>
</feature>
<reference evidence="8 9" key="1">
    <citation type="submission" date="2018-06" db="EMBL/GenBank/DDBJ databases">
        <authorList>
            <consortium name="Pathogen Informatics"/>
            <person name="Doyle S."/>
        </authorList>
    </citation>
    <scope>NUCLEOTIDE SEQUENCE [LARGE SCALE GENOMIC DNA]</scope>
    <source>
        <strain evidence="8 9">NCTC12722</strain>
    </source>
</reference>
<dbReference type="Gene3D" id="1.10.287.470">
    <property type="entry name" value="Helix hairpin bin"/>
    <property type="match status" value="1"/>
</dbReference>
<dbReference type="Proteomes" id="UP000254343">
    <property type="component" value="Unassembled WGS sequence"/>
</dbReference>
<dbReference type="Pfam" id="PF25917">
    <property type="entry name" value="BSH_RND"/>
    <property type="match status" value="1"/>
</dbReference>
<evidence type="ECO:0000259" key="7">
    <source>
        <dbReference type="Pfam" id="PF25967"/>
    </source>
</evidence>
<protein>
    <submittedName>
        <fullName evidence="8">Efflux pump periplasmic linker BepF</fullName>
    </submittedName>
</protein>